<dbReference type="CDD" id="cd16935">
    <property type="entry name" value="HATPase_AgrC-ComD-like"/>
    <property type="match status" value="1"/>
</dbReference>
<evidence type="ECO:0000313" key="4">
    <source>
        <dbReference type="Proteomes" id="UP001198220"/>
    </source>
</evidence>
<evidence type="ECO:0000259" key="2">
    <source>
        <dbReference type="Pfam" id="PF14501"/>
    </source>
</evidence>
<comment type="caution">
    <text evidence="3">The sequence shown here is derived from an EMBL/GenBank/DDBJ whole genome shotgun (WGS) entry which is preliminary data.</text>
</comment>
<keyword evidence="4" id="KW-1185">Reference proteome</keyword>
<feature type="transmembrane region" description="Helical" evidence="1">
    <location>
        <begin position="238"/>
        <end position="257"/>
    </location>
</feature>
<feature type="transmembrane region" description="Helical" evidence="1">
    <location>
        <begin position="7"/>
        <end position="30"/>
    </location>
</feature>
<dbReference type="PANTHER" id="PTHR40448:SF1">
    <property type="entry name" value="TWO-COMPONENT SENSOR HISTIDINE KINASE"/>
    <property type="match status" value="1"/>
</dbReference>
<accession>A0AAE3A994</accession>
<dbReference type="InterPro" id="IPR032834">
    <property type="entry name" value="NatK-like_C"/>
</dbReference>
<keyword evidence="1" id="KW-0812">Transmembrane</keyword>
<dbReference type="SUPFAM" id="SSF55874">
    <property type="entry name" value="ATPase domain of HSP90 chaperone/DNA topoisomerase II/histidine kinase"/>
    <property type="match status" value="1"/>
</dbReference>
<dbReference type="EMBL" id="JAJEPS010000004">
    <property type="protein sequence ID" value="MCC2125723.1"/>
    <property type="molecule type" value="Genomic_DNA"/>
</dbReference>
<keyword evidence="1" id="KW-0472">Membrane</keyword>
<protein>
    <submittedName>
        <fullName evidence="3">GHKL domain-containing protein</fullName>
    </submittedName>
</protein>
<dbReference type="PANTHER" id="PTHR40448">
    <property type="entry name" value="TWO-COMPONENT SENSOR HISTIDINE KINASE"/>
    <property type="match status" value="1"/>
</dbReference>
<feature type="transmembrane region" description="Helical" evidence="1">
    <location>
        <begin position="269"/>
        <end position="291"/>
    </location>
</feature>
<feature type="domain" description="Sensor histidine kinase NatK-like C-terminal" evidence="2">
    <location>
        <begin position="533"/>
        <end position="630"/>
    </location>
</feature>
<dbReference type="RefSeq" id="WP_308459068.1">
    <property type="nucleotide sequence ID" value="NZ_JAJEPS010000004.1"/>
</dbReference>
<dbReference type="Proteomes" id="UP001198220">
    <property type="component" value="Unassembled WGS sequence"/>
</dbReference>
<feature type="transmembrane region" description="Helical" evidence="1">
    <location>
        <begin position="363"/>
        <end position="381"/>
    </location>
</feature>
<evidence type="ECO:0000313" key="3">
    <source>
        <dbReference type="EMBL" id="MCC2125723.1"/>
    </source>
</evidence>
<feature type="transmembrane region" description="Helical" evidence="1">
    <location>
        <begin position="329"/>
        <end position="351"/>
    </location>
</feature>
<feature type="transmembrane region" description="Helical" evidence="1">
    <location>
        <begin position="207"/>
        <end position="231"/>
    </location>
</feature>
<dbReference type="GO" id="GO:0042802">
    <property type="term" value="F:identical protein binding"/>
    <property type="evidence" value="ECO:0007669"/>
    <property type="project" value="TreeGrafter"/>
</dbReference>
<reference evidence="3 4" key="1">
    <citation type="submission" date="2021-10" db="EMBL/GenBank/DDBJ databases">
        <title>Anaerobic single-cell dispensing facilitates the cultivation of human gut bacteria.</title>
        <authorList>
            <person name="Afrizal A."/>
        </authorList>
    </citation>
    <scope>NUCLEOTIDE SEQUENCE [LARGE SCALE GENOMIC DNA]</scope>
    <source>
        <strain evidence="3 4">CLA-AA-H276</strain>
    </source>
</reference>
<name>A0AAE3A994_9FIRM</name>
<proteinExistence type="predicted"/>
<feature type="transmembrane region" description="Helical" evidence="1">
    <location>
        <begin position="303"/>
        <end position="323"/>
    </location>
</feature>
<dbReference type="InterPro" id="IPR036890">
    <property type="entry name" value="HATPase_C_sf"/>
</dbReference>
<organism evidence="3 4">
    <name type="scientific">Hominiventricola filiformis</name>
    <dbReference type="NCBI Taxonomy" id="2885352"/>
    <lineage>
        <taxon>Bacteria</taxon>
        <taxon>Bacillati</taxon>
        <taxon>Bacillota</taxon>
        <taxon>Clostridia</taxon>
        <taxon>Lachnospirales</taxon>
        <taxon>Lachnospiraceae</taxon>
        <taxon>Hominiventricola</taxon>
    </lineage>
</organism>
<dbReference type="Pfam" id="PF14501">
    <property type="entry name" value="HATPase_c_5"/>
    <property type="match status" value="1"/>
</dbReference>
<sequence>MTRKQIISGICLMLAVILIASGSYLFLYHFNNKYTRPSLQPANGLLVLSEEDLAAQPLTFLTSGWAYYPDVLLTPADFDNQTSNHYMIYTEIGQYSHFDLTGNDQLPHGSATYALWLSLPPGTVCALELPEIFSSCNVYIDDHLIFRTGNPDPSAYKARTQEHFLTFTSTGNTRILLSVSDYSHYYSGLTYPPAFGTPEAVSRYQNLRLGICMAADALALLIALLAFYLGFRMHYKNALCFGGLCLAMVGFTSYPLIHTFFELPVFPLYAMELFCGYLIPFFVLLLHNQICETDRRPSMISQYLALFFCLLSFGYSACAPMLTTGLMQVFSGLVFTYKVFLVLWLLITASLAFKRQTPESVPLFYGDLFYATSFFWDLLLPKFEPVYGGWFSEWGTSLLLLMILYTLWNDLVKAYSFRLTFSEEQRQLTRQIAIQKTHYQDLSDRIEETVRIRHDFRHHMQLLNTLVEEGEYEKLKDYLKDYRIASNTDNRTVLCRNLIIDAILQYYNTRCQQNHIDLSVHAELPAELPYSDTDLSILFGNLLENAFEACTSQINGRKYIRLQAGWQREKLCLRVENSHSNQIHTHKGRYLSTKHDGDGIGTQSVRALTERLNGQIKFDVTDNTFRVSVIL</sequence>
<gene>
    <name evidence="3" type="ORF">LKD36_05955</name>
</gene>
<dbReference type="AlphaFoldDB" id="A0AAE3A994"/>
<evidence type="ECO:0000256" key="1">
    <source>
        <dbReference type="SAM" id="Phobius"/>
    </source>
</evidence>
<dbReference type="Gene3D" id="3.30.565.10">
    <property type="entry name" value="Histidine kinase-like ATPase, C-terminal domain"/>
    <property type="match status" value="1"/>
</dbReference>
<keyword evidence="1" id="KW-1133">Transmembrane helix</keyword>
<feature type="transmembrane region" description="Helical" evidence="1">
    <location>
        <begin position="387"/>
        <end position="408"/>
    </location>
</feature>